<feature type="region of interest" description="Disordered" evidence="1">
    <location>
        <begin position="238"/>
        <end position="258"/>
    </location>
</feature>
<keyword evidence="5" id="KW-1185">Reference proteome</keyword>
<dbReference type="PANTHER" id="PTHR28206">
    <property type="entry name" value="NUCLEOPORIN POM152"/>
    <property type="match status" value="1"/>
</dbReference>
<dbReference type="InterPro" id="IPR037701">
    <property type="entry name" value="Pom152"/>
</dbReference>
<protein>
    <submittedName>
        <fullName evidence="4">Uncharacterized protein</fullName>
    </submittedName>
</protein>
<comment type="caution">
    <text evidence="4">The sequence shown here is derived from an EMBL/GenBank/DDBJ whole genome shotgun (WGS) entry which is preliminary data.</text>
</comment>
<dbReference type="GO" id="GO:0070762">
    <property type="term" value="C:nuclear pore transmembrane ring"/>
    <property type="evidence" value="ECO:0007669"/>
    <property type="project" value="TreeGrafter"/>
</dbReference>
<accession>A0A286UR64</accession>
<evidence type="ECO:0000313" key="4">
    <source>
        <dbReference type="EMBL" id="PAV22024.1"/>
    </source>
</evidence>
<gene>
    <name evidence="4" type="ORF">PNOK_0198100</name>
</gene>
<organism evidence="4 5">
    <name type="scientific">Pyrrhoderma noxium</name>
    <dbReference type="NCBI Taxonomy" id="2282107"/>
    <lineage>
        <taxon>Eukaryota</taxon>
        <taxon>Fungi</taxon>
        <taxon>Dikarya</taxon>
        <taxon>Basidiomycota</taxon>
        <taxon>Agaricomycotina</taxon>
        <taxon>Agaricomycetes</taxon>
        <taxon>Hymenochaetales</taxon>
        <taxon>Hymenochaetaceae</taxon>
        <taxon>Pyrrhoderma</taxon>
    </lineage>
</organism>
<dbReference type="Proteomes" id="UP000217199">
    <property type="component" value="Unassembled WGS sequence"/>
</dbReference>
<evidence type="ECO:0000259" key="3">
    <source>
        <dbReference type="Pfam" id="PF24519"/>
    </source>
</evidence>
<dbReference type="PANTHER" id="PTHR28206:SF1">
    <property type="entry name" value="NUCLEOPORIN POM152"/>
    <property type="match status" value="1"/>
</dbReference>
<dbReference type="GO" id="GO:0006606">
    <property type="term" value="P:protein import into nucleus"/>
    <property type="evidence" value="ECO:0007669"/>
    <property type="project" value="TreeGrafter"/>
</dbReference>
<dbReference type="EMBL" id="NBII01000002">
    <property type="protein sequence ID" value="PAV22024.1"/>
    <property type="molecule type" value="Genomic_DNA"/>
</dbReference>
<name>A0A286UR64_9AGAM</name>
<evidence type="ECO:0000259" key="2">
    <source>
        <dbReference type="Pfam" id="PF24097"/>
    </source>
</evidence>
<evidence type="ECO:0000256" key="1">
    <source>
        <dbReference type="SAM" id="MobiDB-lite"/>
    </source>
</evidence>
<evidence type="ECO:0000313" key="5">
    <source>
        <dbReference type="Proteomes" id="UP000217199"/>
    </source>
</evidence>
<dbReference type="AlphaFoldDB" id="A0A286UR64"/>
<proteinExistence type="predicted"/>
<feature type="domain" description="Nucleoporin POM152 N-terminal transmembrane" evidence="2">
    <location>
        <begin position="29"/>
        <end position="112"/>
    </location>
</feature>
<feature type="domain" description="Nucleoporin POM152 first Ig-like" evidence="3">
    <location>
        <begin position="165"/>
        <end position="305"/>
    </location>
</feature>
<dbReference type="InterPro" id="IPR056540">
    <property type="entry name" value="TMD_POM152"/>
</dbReference>
<reference evidence="4 5" key="1">
    <citation type="journal article" date="2017" name="Mol. Ecol.">
        <title>Comparative and population genomic landscape of Phellinus noxius: A hypervariable fungus causing root rot in trees.</title>
        <authorList>
            <person name="Chung C.L."/>
            <person name="Lee T.J."/>
            <person name="Akiba M."/>
            <person name="Lee H.H."/>
            <person name="Kuo T.H."/>
            <person name="Liu D."/>
            <person name="Ke H.M."/>
            <person name="Yokoi T."/>
            <person name="Roa M.B."/>
            <person name="Lu M.J."/>
            <person name="Chang Y.Y."/>
            <person name="Ann P.J."/>
            <person name="Tsai J.N."/>
            <person name="Chen C.Y."/>
            <person name="Tzean S.S."/>
            <person name="Ota Y."/>
            <person name="Hattori T."/>
            <person name="Sahashi N."/>
            <person name="Liou R.F."/>
            <person name="Kikuchi T."/>
            <person name="Tsai I.J."/>
        </authorList>
    </citation>
    <scope>NUCLEOTIDE SEQUENCE [LARGE SCALE GENOMIC DNA]</scope>
    <source>
        <strain evidence="4 5">FFPRI411160</strain>
    </source>
</reference>
<sequence>MSSASPLASARKPPADSSNEPLIPESYIDAPSQRLYILSIGLLCQAVKIFDWLHSLISETTTDLTLKWIFVDLIYCLVLKRLRIPRLNYASTAVILQVLTLCLCDGILFGTIHVGVSSYSLSSSARNFYQKELSTSGRMINIRDLFSGDDHLKGEHTVRMSPISTAKINPGKQSFCLSPHSNAVFIPVLLNNTTPKGMLYSLTHLGTDKVDNVEVGWKELRTIDQHLQESLQITKTAKSVDEENNEIDWDGDDEDASLGRENSVGYTSATQKLEKTQSIYHLKITKPGIVRLERITDKYTSHLTRIFPGEVAVALCPQAEFAPDSLVKGTAIRCIGSKEELSIKMSGVPPMSLNWHRSINGRKEYFSIERIEGEPDKQGQTNELRVPLDMILDVPGTHERET</sequence>
<dbReference type="Pfam" id="PF24519">
    <property type="entry name" value="Ig-like_Pom152_1"/>
    <property type="match status" value="1"/>
</dbReference>
<feature type="compositionally biased region" description="Acidic residues" evidence="1">
    <location>
        <begin position="242"/>
        <end position="256"/>
    </location>
</feature>
<dbReference type="InterPro" id="IPR056542">
    <property type="entry name" value="Ig-like_POM152_1st"/>
</dbReference>
<feature type="region of interest" description="Disordered" evidence="1">
    <location>
        <begin position="1"/>
        <end position="22"/>
    </location>
</feature>
<dbReference type="STRING" id="2282107.A0A286UR64"/>
<dbReference type="Pfam" id="PF24097">
    <property type="entry name" value="TMD_POM152"/>
    <property type="match status" value="1"/>
</dbReference>
<dbReference type="InParanoid" id="A0A286UR64"/>
<dbReference type="GO" id="GO:0006999">
    <property type="term" value="P:nuclear pore organization"/>
    <property type="evidence" value="ECO:0007669"/>
    <property type="project" value="TreeGrafter"/>
</dbReference>
<dbReference type="GO" id="GO:0017056">
    <property type="term" value="F:structural constituent of nuclear pore"/>
    <property type="evidence" value="ECO:0007669"/>
    <property type="project" value="InterPro"/>
</dbReference>
<dbReference type="OrthoDB" id="5529162at2759"/>